<evidence type="ECO:0000313" key="1">
    <source>
        <dbReference type="EMBL" id="CAJ2667747.1"/>
    </source>
</evidence>
<comment type="caution">
    <text evidence="1">The sequence shown here is derived from an EMBL/GenBank/DDBJ whole genome shotgun (WGS) entry which is preliminary data.</text>
</comment>
<dbReference type="Proteomes" id="UP001177021">
    <property type="component" value="Unassembled WGS sequence"/>
</dbReference>
<organism evidence="1 2">
    <name type="scientific">Trifolium pratense</name>
    <name type="common">Red clover</name>
    <dbReference type="NCBI Taxonomy" id="57577"/>
    <lineage>
        <taxon>Eukaryota</taxon>
        <taxon>Viridiplantae</taxon>
        <taxon>Streptophyta</taxon>
        <taxon>Embryophyta</taxon>
        <taxon>Tracheophyta</taxon>
        <taxon>Spermatophyta</taxon>
        <taxon>Magnoliopsida</taxon>
        <taxon>eudicotyledons</taxon>
        <taxon>Gunneridae</taxon>
        <taxon>Pentapetalae</taxon>
        <taxon>rosids</taxon>
        <taxon>fabids</taxon>
        <taxon>Fabales</taxon>
        <taxon>Fabaceae</taxon>
        <taxon>Papilionoideae</taxon>
        <taxon>50 kb inversion clade</taxon>
        <taxon>NPAAA clade</taxon>
        <taxon>Hologalegina</taxon>
        <taxon>IRL clade</taxon>
        <taxon>Trifolieae</taxon>
        <taxon>Trifolium</taxon>
    </lineage>
</organism>
<keyword evidence="2" id="KW-1185">Reference proteome</keyword>
<accession>A0ACB0LE11</accession>
<proteinExistence type="predicted"/>
<dbReference type="EMBL" id="CASHSV030000513">
    <property type="protein sequence ID" value="CAJ2667747.1"/>
    <property type="molecule type" value="Genomic_DNA"/>
</dbReference>
<evidence type="ECO:0000313" key="2">
    <source>
        <dbReference type="Proteomes" id="UP001177021"/>
    </source>
</evidence>
<name>A0ACB0LE11_TRIPR</name>
<protein>
    <submittedName>
        <fullName evidence="1">Uncharacterized protein</fullName>
    </submittedName>
</protein>
<reference evidence="1" key="1">
    <citation type="submission" date="2023-10" db="EMBL/GenBank/DDBJ databases">
        <authorList>
            <person name="Rodriguez Cubillos JULIANA M."/>
            <person name="De Vega J."/>
        </authorList>
    </citation>
    <scope>NUCLEOTIDE SEQUENCE</scope>
</reference>
<gene>
    <name evidence="1" type="ORF">MILVUS5_LOCUS32287</name>
</gene>
<sequence length="417" mass="46816">MGRNSKQDWNEVIGRNQRRRNNGHGKIDIATTTRQHRENEIPYVTYFFTDFPDSFGANAMSNIFHKYGDIVEVVIPDRRDKRGRRFGFARFENVSNTRSFEYELDGIIIGRDKISVNISRFQREVRQRDRVTGDKGLNGTGARREERHYGKEAVHVHVEDHNNSYAQAVKKGVKNNDSHDDQGELGVYDNGSFNNSQFISSSLVNSVEKGTVSSEPDANSPVMSSNLNLPQERGMSCKKVSKGVMGCANSIANSKLNPIQEPIVCVAQGRVKYNPKKKSIGLIKENNIIHHRSPLYDTSRNKTSTGLSAKGLEVKNDKCTRNPVGKIKKPNIASNSVSSAGTILCCSSLQSSDIRNCNKVFLKNREKEVTSKIWKGARDLGVGGEEDEDVCIHHIHNNERRDEDGRILRAQQKKSAK</sequence>